<sequence>MSKQQQKFNIKLPLIAVLTFAIIFSSAASACANPFLWPLVPVKLFFDGAGFIASKIVDSFSSGPSGKSVSSSGFEGLSDEQIKKILAKEPMTLDIIDPLELKNIIDSKLPSSPGSSSANKISSEIQLLNKKLEILEKLYDDSFVDIAETLTQSGNNASGGMPGEAAPSNAVVNKTIEASPIPAIEIPAAGAKNGDKAQGSGGGGQPQDLVSKLKDADPNSAQFKSIFEKFKEELKPETKSYLTYSTSSDISKKILPPDFEMKANSGIKLWQDKYEDNKLLNRSWSYGEAPATSGADSISKAYTSNFLNTKDDPSISQNVLAKAQNSEFSDVKLNQGSTKFGWTHIAYDRPDGTCHAREIKEAFGLKNQDQAVRDFILETIKSGNAEEQVREKGGGQSQHRMLYTRTVDGQEIKVVVDNDDKYRGSVITAYPTGKVKAPTPDEIQKRIEEEKKKVAETAKKNQPWRNPNISIDLYRNEIGKTIGPQIKAGTESKFRLGGATITTGAKGDVLLIGAEAKGASYVGIRNGQLAAGLQGSLFAGSRARGEVSTGIQVGQMGGRAFAGGEVSAGVGANADANVGVGKEGLTATLSGDAFVGVRAKGQIGGTISHGNTSVTGAVNGTVGAGLGAHFEAKGKLSWSGVSAKVNLGAYLGIGGQVGFDINVNFGDALKPVQKVVEKVYDKGKEVVAKIGENIKNDIDKTKKALSKLFKWGS</sequence>
<feature type="region of interest" description="Disordered" evidence="1">
    <location>
        <begin position="191"/>
        <end position="212"/>
    </location>
</feature>
<protein>
    <recommendedName>
        <fullName evidence="5">Bacterial EndoU nuclease domain-containing protein</fullName>
    </recommendedName>
</protein>
<proteinExistence type="predicted"/>
<organism evidence="3 4">
    <name type="scientific">Candidatus Wallbacteria bacterium GWC2_49_35</name>
    <dbReference type="NCBI Taxonomy" id="1817813"/>
    <lineage>
        <taxon>Bacteria</taxon>
        <taxon>Candidatus Walliibacteriota</taxon>
    </lineage>
</organism>
<feature type="signal peptide" evidence="2">
    <location>
        <begin position="1"/>
        <end position="30"/>
    </location>
</feature>
<dbReference type="AlphaFoldDB" id="A0A1F7WPU9"/>
<dbReference type="Proteomes" id="UP000178735">
    <property type="component" value="Unassembled WGS sequence"/>
</dbReference>
<feature type="chain" id="PRO_5009533534" description="Bacterial EndoU nuclease domain-containing protein" evidence="2">
    <location>
        <begin position="31"/>
        <end position="713"/>
    </location>
</feature>
<dbReference type="STRING" id="1817813.A2008_00610"/>
<dbReference type="EMBL" id="MGFH01000135">
    <property type="protein sequence ID" value="OGM04812.1"/>
    <property type="molecule type" value="Genomic_DNA"/>
</dbReference>
<evidence type="ECO:0008006" key="5">
    <source>
        <dbReference type="Google" id="ProtNLM"/>
    </source>
</evidence>
<evidence type="ECO:0000256" key="1">
    <source>
        <dbReference type="SAM" id="MobiDB-lite"/>
    </source>
</evidence>
<evidence type="ECO:0000256" key="2">
    <source>
        <dbReference type="SAM" id="SignalP"/>
    </source>
</evidence>
<gene>
    <name evidence="3" type="ORF">A2008_00610</name>
</gene>
<dbReference type="PROSITE" id="PS51257">
    <property type="entry name" value="PROKAR_LIPOPROTEIN"/>
    <property type="match status" value="1"/>
</dbReference>
<reference evidence="3 4" key="1">
    <citation type="journal article" date="2016" name="Nat. Commun.">
        <title>Thousands of microbial genomes shed light on interconnected biogeochemical processes in an aquifer system.</title>
        <authorList>
            <person name="Anantharaman K."/>
            <person name="Brown C.T."/>
            <person name="Hug L.A."/>
            <person name="Sharon I."/>
            <person name="Castelle C.J."/>
            <person name="Probst A.J."/>
            <person name="Thomas B.C."/>
            <person name="Singh A."/>
            <person name="Wilkins M.J."/>
            <person name="Karaoz U."/>
            <person name="Brodie E.L."/>
            <person name="Williams K.H."/>
            <person name="Hubbard S.S."/>
            <person name="Banfield J.F."/>
        </authorList>
    </citation>
    <scope>NUCLEOTIDE SEQUENCE [LARGE SCALE GENOMIC DNA]</scope>
</reference>
<comment type="caution">
    <text evidence="3">The sequence shown here is derived from an EMBL/GenBank/DDBJ whole genome shotgun (WGS) entry which is preliminary data.</text>
</comment>
<evidence type="ECO:0000313" key="4">
    <source>
        <dbReference type="Proteomes" id="UP000178735"/>
    </source>
</evidence>
<accession>A0A1F7WPU9</accession>
<evidence type="ECO:0000313" key="3">
    <source>
        <dbReference type="EMBL" id="OGM04812.1"/>
    </source>
</evidence>
<name>A0A1F7WPU9_9BACT</name>
<keyword evidence="2" id="KW-0732">Signal</keyword>